<protein>
    <submittedName>
        <fullName evidence="5">Inositol-1-monophosphatase ImpA</fullName>
        <ecNumber evidence="5">3.1.3.25</ecNumber>
    </submittedName>
</protein>
<dbReference type="PANTHER" id="PTHR20854:SF4">
    <property type="entry name" value="INOSITOL-1-MONOPHOSPHATASE-RELATED"/>
    <property type="match status" value="1"/>
</dbReference>
<evidence type="ECO:0000256" key="2">
    <source>
        <dbReference type="ARBA" id="ARBA00022801"/>
    </source>
</evidence>
<feature type="binding site" evidence="4">
    <location>
        <position position="82"/>
    </location>
    <ligand>
        <name>Mg(2+)</name>
        <dbReference type="ChEBI" id="CHEBI:18420"/>
        <label>1</label>
        <note>catalytic</note>
    </ligand>
</feature>
<dbReference type="GO" id="GO:0046872">
    <property type="term" value="F:metal ion binding"/>
    <property type="evidence" value="ECO:0007669"/>
    <property type="project" value="UniProtKB-KW"/>
</dbReference>
<name>A0A3G6J176_9CORY</name>
<dbReference type="Gene3D" id="3.30.540.10">
    <property type="entry name" value="Fructose-1,6-Bisphosphatase, subunit A, domain 1"/>
    <property type="match status" value="1"/>
</dbReference>
<evidence type="ECO:0000256" key="3">
    <source>
        <dbReference type="ARBA" id="ARBA00022842"/>
    </source>
</evidence>
<reference evidence="5 6" key="1">
    <citation type="submission" date="2018-11" db="EMBL/GenBank/DDBJ databases">
        <authorList>
            <person name="Kleinhagauer T."/>
            <person name="Glaeser S.P."/>
            <person name="Spergser J."/>
            <person name="Ruckert C."/>
            <person name="Kaempfer P."/>
            <person name="Busse H.-J."/>
        </authorList>
    </citation>
    <scope>NUCLEOTIDE SEQUENCE [LARGE SCALE GENOMIC DNA]</scope>
    <source>
        <strain evidence="5 6">W8</strain>
    </source>
</reference>
<dbReference type="GO" id="GO:0007165">
    <property type="term" value="P:signal transduction"/>
    <property type="evidence" value="ECO:0007669"/>
    <property type="project" value="TreeGrafter"/>
</dbReference>
<keyword evidence="3 4" id="KW-0460">Magnesium</keyword>
<dbReference type="Pfam" id="PF00459">
    <property type="entry name" value="Inositol_P"/>
    <property type="match status" value="1"/>
</dbReference>
<dbReference type="OrthoDB" id="9772456at2"/>
<keyword evidence="6" id="KW-1185">Reference proteome</keyword>
<dbReference type="PRINTS" id="PR00377">
    <property type="entry name" value="IMPHPHTASES"/>
</dbReference>
<feature type="binding site" evidence="4">
    <location>
        <position position="205"/>
    </location>
    <ligand>
        <name>Mg(2+)</name>
        <dbReference type="ChEBI" id="CHEBI:18420"/>
        <label>1</label>
        <note>catalytic</note>
    </ligand>
</feature>
<accession>A0A3G6J176</accession>
<sequence length="264" mass="27858">MSRYSALLDIALECINEAEVLFVEGHGAQPAVRKGEGDFATKVDLNIETLLRERLQTRTGIAVVGEELGGQQAERMWVIDPIDGTSNYSVGNPMSAILLSLIEDGQPKVAVTSLPLAGQRFAACEGEALRCPASAGGKDVSHVGFSTITTRTKSPVPQVMRMDILGALACSKLRPRITGSVGVDLAYAAAGVFAVGVSLSPNVWDNAAGVLLGRAAGKTVTDIWGNPWHLGAVGAVIGDAEAHDIVMEIMQTQSKESQWASQFE</sequence>
<gene>
    <name evidence="5" type="primary">impA</name>
    <name evidence="5" type="ORF">CGERO_07135</name>
</gene>
<dbReference type="AlphaFoldDB" id="A0A3G6J176"/>
<dbReference type="GO" id="GO:0008934">
    <property type="term" value="F:inositol monophosphate 1-phosphatase activity"/>
    <property type="evidence" value="ECO:0007669"/>
    <property type="project" value="TreeGrafter"/>
</dbReference>
<evidence type="ECO:0000256" key="4">
    <source>
        <dbReference type="PIRSR" id="PIRSR600760-2"/>
    </source>
</evidence>
<dbReference type="KEGG" id="cgk:CGERO_07135"/>
<keyword evidence="2 5" id="KW-0378">Hydrolase</keyword>
<comment type="cofactor">
    <cofactor evidence="4">
        <name>Mg(2+)</name>
        <dbReference type="ChEBI" id="CHEBI:18420"/>
    </cofactor>
</comment>
<proteinExistence type="predicted"/>
<dbReference type="InterPro" id="IPR000760">
    <property type="entry name" value="Inositol_monophosphatase-like"/>
</dbReference>
<keyword evidence="1 4" id="KW-0479">Metal-binding</keyword>
<evidence type="ECO:0000256" key="1">
    <source>
        <dbReference type="ARBA" id="ARBA00022723"/>
    </source>
</evidence>
<dbReference type="EMBL" id="CP033897">
    <property type="protein sequence ID" value="AZA11727.1"/>
    <property type="molecule type" value="Genomic_DNA"/>
</dbReference>
<dbReference type="Gene3D" id="3.40.190.80">
    <property type="match status" value="1"/>
</dbReference>
<dbReference type="InterPro" id="IPR020583">
    <property type="entry name" value="Inositol_monoP_metal-BS"/>
</dbReference>
<dbReference type="SUPFAM" id="SSF56655">
    <property type="entry name" value="Carbohydrate phosphatase"/>
    <property type="match status" value="1"/>
</dbReference>
<dbReference type="EC" id="3.1.3.25" evidence="5"/>
<dbReference type="PROSITE" id="PS00629">
    <property type="entry name" value="IMP_1"/>
    <property type="match status" value="1"/>
</dbReference>
<evidence type="ECO:0000313" key="5">
    <source>
        <dbReference type="EMBL" id="AZA11727.1"/>
    </source>
</evidence>
<evidence type="ECO:0000313" key="6">
    <source>
        <dbReference type="Proteomes" id="UP000271587"/>
    </source>
</evidence>
<feature type="binding site" evidence="4">
    <location>
        <position position="66"/>
    </location>
    <ligand>
        <name>Mg(2+)</name>
        <dbReference type="ChEBI" id="CHEBI:18420"/>
        <label>1</label>
        <note>catalytic</note>
    </ligand>
</feature>
<dbReference type="CDD" id="cd01637">
    <property type="entry name" value="IMPase_like"/>
    <property type="match status" value="1"/>
</dbReference>
<dbReference type="RefSeq" id="WP_123934548.1">
    <property type="nucleotide sequence ID" value="NZ_CP033897.1"/>
</dbReference>
<feature type="binding site" evidence="4">
    <location>
        <position position="80"/>
    </location>
    <ligand>
        <name>Mg(2+)</name>
        <dbReference type="ChEBI" id="CHEBI:18420"/>
        <label>1</label>
        <note>catalytic</note>
    </ligand>
</feature>
<feature type="binding site" evidence="4">
    <location>
        <position position="83"/>
    </location>
    <ligand>
        <name>Mg(2+)</name>
        <dbReference type="ChEBI" id="CHEBI:18420"/>
        <label>1</label>
        <note>catalytic</note>
    </ligand>
</feature>
<dbReference type="PANTHER" id="PTHR20854">
    <property type="entry name" value="INOSITOL MONOPHOSPHATASE"/>
    <property type="match status" value="1"/>
</dbReference>
<dbReference type="Proteomes" id="UP000271587">
    <property type="component" value="Chromosome"/>
</dbReference>
<organism evidence="5 6">
    <name type="scientific">Corynebacterium gerontici</name>
    <dbReference type="NCBI Taxonomy" id="2079234"/>
    <lineage>
        <taxon>Bacteria</taxon>
        <taxon>Bacillati</taxon>
        <taxon>Actinomycetota</taxon>
        <taxon>Actinomycetes</taxon>
        <taxon>Mycobacteriales</taxon>
        <taxon>Corynebacteriaceae</taxon>
        <taxon>Corynebacterium</taxon>
    </lineage>
</organism>
<dbReference type="GO" id="GO:0006020">
    <property type="term" value="P:inositol metabolic process"/>
    <property type="evidence" value="ECO:0007669"/>
    <property type="project" value="TreeGrafter"/>
</dbReference>